<comment type="subcellular location">
    <subcellularLocation>
        <location evidence="1">Membrane</location>
        <topology evidence="1">Multi-pass membrane protein</topology>
    </subcellularLocation>
</comment>
<name>A0A2N1MRA7_9GLOM</name>
<dbReference type="GO" id="GO:0005216">
    <property type="term" value="F:monoatomic ion channel activity"/>
    <property type="evidence" value="ECO:0007669"/>
    <property type="project" value="InterPro"/>
</dbReference>
<feature type="transmembrane region" description="Helical" evidence="6">
    <location>
        <begin position="24"/>
        <end position="40"/>
    </location>
</feature>
<dbReference type="VEuPathDB" id="FungiDB:RhiirA1_540932"/>
<evidence type="ECO:0000313" key="9">
    <source>
        <dbReference type="Proteomes" id="UP000233469"/>
    </source>
</evidence>
<evidence type="ECO:0000256" key="3">
    <source>
        <dbReference type="ARBA" id="ARBA00022737"/>
    </source>
</evidence>
<dbReference type="GO" id="GO:0098703">
    <property type="term" value="P:calcium ion import across plasma membrane"/>
    <property type="evidence" value="ECO:0007669"/>
    <property type="project" value="TreeGrafter"/>
</dbReference>
<dbReference type="Proteomes" id="UP000233469">
    <property type="component" value="Unassembled WGS sequence"/>
</dbReference>
<dbReference type="EMBL" id="LLXL01001496">
    <property type="protein sequence ID" value="PKK64171.1"/>
    <property type="molecule type" value="Genomic_DNA"/>
</dbReference>
<feature type="transmembrane region" description="Helical" evidence="6">
    <location>
        <begin position="52"/>
        <end position="73"/>
    </location>
</feature>
<accession>A0A2N1MRA7</accession>
<dbReference type="PANTHER" id="PTHR10582:SF2">
    <property type="entry name" value="INACTIVE"/>
    <property type="match status" value="1"/>
</dbReference>
<evidence type="ECO:0000256" key="6">
    <source>
        <dbReference type="SAM" id="Phobius"/>
    </source>
</evidence>
<organism evidence="8 9">
    <name type="scientific">Rhizophagus irregularis</name>
    <dbReference type="NCBI Taxonomy" id="588596"/>
    <lineage>
        <taxon>Eukaryota</taxon>
        <taxon>Fungi</taxon>
        <taxon>Fungi incertae sedis</taxon>
        <taxon>Mucoromycota</taxon>
        <taxon>Glomeromycotina</taxon>
        <taxon>Glomeromycetes</taxon>
        <taxon>Glomerales</taxon>
        <taxon>Glomeraceae</taxon>
        <taxon>Rhizophagus</taxon>
    </lineage>
</organism>
<dbReference type="InterPro" id="IPR005821">
    <property type="entry name" value="Ion_trans_dom"/>
</dbReference>
<keyword evidence="5 6" id="KW-0472">Membrane</keyword>
<keyword evidence="3" id="KW-0677">Repeat</keyword>
<dbReference type="GO" id="GO:0005886">
    <property type="term" value="C:plasma membrane"/>
    <property type="evidence" value="ECO:0007669"/>
    <property type="project" value="TreeGrafter"/>
</dbReference>
<evidence type="ECO:0000313" key="8">
    <source>
        <dbReference type="EMBL" id="PKK64171.1"/>
    </source>
</evidence>
<sequence length="404" mass="47622">MALLGCFTAAGTIPQQYISEEIRQQLFISSIILGFIHLILEIRQFFYNVTKWFYNFWNIFDIIAYVLSIYTSIYWLQTNDKNNNYLIQLLSFSCLFLDIKFLLFFRAFEYFGVYFAIIISVGKKIFSFLVVIFIIIISFAHAFYISLSPKSEFSLEQYTNNNDLNNPWNLASSYSQVIDNNGNIDFNPFMIQTPDKNTNMFIDIKTSLFAIYLFLAGDSSALSNWSYADNPSIAILIVLFSLLVVVYLMNLLIGLLNNAIEEDNNRVSYLLQKAEILAEIELFYLLPHQRRWQEWFPEVMHYYADVDKTRIEIERLIKEGEWDNKEFINMQEKLLEQLQIKHNPNDNKVILEKVKSNDEKLDKLEKLEKSHYEILRKLGKLETLEKSHCEILDKLEKLLERNAC</sequence>
<feature type="domain" description="Ion transport" evidence="7">
    <location>
        <begin position="17"/>
        <end position="266"/>
    </location>
</feature>
<dbReference type="VEuPathDB" id="FungiDB:FUN_015404"/>
<reference evidence="8 9" key="2">
    <citation type="submission" date="2017-10" db="EMBL/GenBank/DDBJ databases">
        <title>Extensive intraspecific genome diversity in a model arbuscular mycorrhizal fungus.</title>
        <authorList>
            <person name="Chen E.C.H."/>
            <person name="Morin E."/>
            <person name="Baudet D."/>
            <person name="Noel J."/>
            <person name="Ndikumana S."/>
            <person name="Charron P."/>
            <person name="St-Onge C."/>
            <person name="Giorgi J."/>
            <person name="Grigoriev I.V."/>
            <person name="Roux C."/>
            <person name="Martin F.M."/>
            <person name="Corradi N."/>
        </authorList>
    </citation>
    <scope>NUCLEOTIDE SEQUENCE [LARGE SCALE GENOMIC DNA]</scope>
    <source>
        <strain evidence="8 9">C2</strain>
    </source>
</reference>
<keyword evidence="4 6" id="KW-1133">Transmembrane helix</keyword>
<reference evidence="8 9" key="1">
    <citation type="submission" date="2016-04" db="EMBL/GenBank/DDBJ databases">
        <title>Genome analyses suggest a sexual origin of heterokaryosis in a supposedly ancient asexual fungus.</title>
        <authorList>
            <person name="Ropars J."/>
            <person name="Sedzielewska K."/>
            <person name="Noel J."/>
            <person name="Charron P."/>
            <person name="Farinelli L."/>
            <person name="Marton T."/>
            <person name="Kruger M."/>
            <person name="Pelin A."/>
            <person name="Brachmann A."/>
            <person name="Corradi N."/>
        </authorList>
    </citation>
    <scope>NUCLEOTIDE SEQUENCE [LARGE SCALE GENOMIC DNA]</scope>
    <source>
        <strain evidence="8 9">C2</strain>
    </source>
</reference>
<feature type="transmembrane region" description="Helical" evidence="6">
    <location>
        <begin position="85"/>
        <end position="105"/>
    </location>
</feature>
<feature type="transmembrane region" description="Helical" evidence="6">
    <location>
        <begin position="233"/>
        <end position="256"/>
    </location>
</feature>
<comment type="caution">
    <text evidence="8">The sequence shown here is derived from an EMBL/GenBank/DDBJ whole genome shotgun (WGS) entry which is preliminary data.</text>
</comment>
<dbReference type="Pfam" id="PF00520">
    <property type="entry name" value="Ion_trans"/>
    <property type="match status" value="1"/>
</dbReference>
<keyword evidence="2 6" id="KW-0812">Transmembrane</keyword>
<dbReference type="AlphaFoldDB" id="A0A2N1MRA7"/>
<protein>
    <recommendedName>
        <fullName evidence="7">Ion transport domain-containing protein</fullName>
    </recommendedName>
</protein>
<proteinExistence type="predicted"/>
<evidence type="ECO:0000259" key="7">
    <source>
        <dbReference type="Pfam" id="PF00520"/>
    </source>
</evidence>
<feature type="transmembrane region" description="Helical" evidence="6">
    <location>
        <begin position="125"/>
        <end position="145"/>
    </location>
</feature>
<gene>
    <name evidence="8" type="ORF">RhiirC2_854512</name>
</gene>
<evidence type="ECO:0000256" key="1">
    <source>
        <dbReference type="ARBA" id="ARBA00004141"/>
    </source>
</evidence>
<evidence type="ECO:0000256" key="2">
    <source>
        <dbReference type="ARBA" id="ARBA00022692"/>
    </source>
</evidence>
<evidence type="ECO:0000256" key="5">
    <source>
        <dbReference type="ARBA" id="ARBA00023136"/>
    </source>
</evidence>
<dbReference type="VEuPathDB" id="FungiDB:RhiirFUN_003842"/>
<dbReference type="InterPro" id="IPR024862">
    <property type="entry name" value="TRPV"/>
</dbReference>
<dbReference type="PANTHER" id="PTHR10582">
    <property type="entry name" value="TRANSIENT RECEPTOR POTENTIAL ION CHANNEL PROTEIN"/>
    <property type="match status" value="1"/>
</dbReference>
<evidence type="ECO:0000256" key="4">
    <source>
        <dbReference type="ARBA" id="ARBA00022989"/>
    </source>
</evidence>